<keyword evidence="3" id="KW-1185">Reference proteome</keyword>
<keyword evidence="1" id="KW-0812">Transmembrane</keyword>
<comment type="caution">
    <text evidence="2">The sequence shown here is derived from an EMBL/GenBank/DDBJ whole genome shotgun (WGS) entry which is preliminary data.</text>
</comment>
<keyword evidence="1" id="KW-0472">Membrane</keyword>
<evidence type="ECO:0000313" key="2">
    <source>
        <dbReference type="EMBL" id="MEQ3363183.1"/>
    </source>
</evidence>
<dbReference type="EMBL" id="JBBNOP010000007">
    <property type="protein sequence ID" value="MEQ3363183.1"/>
    <property type="molecule type" value="Genomic_DNA"/>
</dbReference>
<evidence type="ECO:0000313" key="3">
    <source>
        <dbReference type="Proteomes" id="UP001487305"/>
    </source>
</evidence>
<name>A0ABV1JEJ1_9ACTN</name>
<reference evidence="2 3" key="1">
    <citation type="submission" date="2024-04" db="EMBL/GenBank/DDBJ databases">
        <title>Human intestinal bacterial collection.</title>
        <authorList>
            <person name="Pauvert C."/>
            <person name="Hitch T.C.A."/>
            <person name="Clavel T."/>
        </authorList>
    </citation>
    <scope>NUCLEOTIDE SEQUENCE [LARGE SCALE GENOMIC DNA]</scope>
    <source>
        <strain evidence="2 3">CLA-KB-H42</strain>
    </source>
</reference>
<organism evidence="2 3">
    <name type="scientific">Raoultibacter massiliensis</name>
    <dbReference type="NCBI Taxonomy" id="1852371"/>
    <lineage>
        <taxon>Bacteria</taxon>
        <taxon>Bacillati</taxon>
        <taxon>Actinomycetota</taxon>
        <taxon>Coriobacteriia</taxon>
        <taxon>Eggerthellales</taxon>
        <taxon>Eggerthellaceae</taxon>
        <taxon>Raoultibacter</taxon>
    </lineage>
</organism>
<protein>
    <recommendedName>
        <fullName evidence="4">DUF4179 domain-containing protein</fullName>
    </recommendedName>
</protein>
<evidence type="ECO:0008006" key="4">
    <source>
        <dbReference type="Google" id="ProtNLM"/>
    </source>
</evidence>
<keyword evidence="1" id="KW-1133">Transmembrane helix</keyword>
<proteinExistence type="predicted"/>
<evidence type="ECO:0000256" key="1">
    <source>
        <dbReference type="SAM" id="Phobius"/>
    </source>
</evidence>
<dbReference type="Proteomes" id="UP001487305">
    <property type="component" value="Unassembled WGS sequence"/>
</dbReference>
<feature type="transmembrane region" description="Helical" evidence="1">
    <location>
        <begin position="43"/>
        <end position="61"/>
    </location>
</feature>
<dbReference type="RefSeq" id="WP_349227541.1">
    <property type="nucleotide sequence ID" value="NZ_JBBNOP010000007.1"/>
</dbReference>
<gene>
    <name evidence="2" type="ORF">AAA083_09375</name>
</gene>
<sequence>MGEKIHRCSEFVRTARFNPMEAIAPKDHLRRAAMQDNRKRRTALGTVCLVVVALVMGWFVGQYVPGTPQSPETLVYATMYSGNGTPVQNTVDTSFGEQATLEGVVQGESFTLDETRSDLQTEQGRQAYRDHLEDIGAWEHEYPPFAMRIEEVRTVSADSFADLYPNFSSKQQHTRGFFIHPGGNLNLQDTTMILVSVSITNKSEELISGYPHPFGKGALPSCNLFRTDWCEMQGESVAFGDQVIIEAGPLSDGTLGSGEILEDSAFVAINDDPVYLDNPDPNGIQYAYIHIEPGETKTYVFPYLVPDKVLGGDGRHPDLSNLCIQTPDYATETVYRLWLE</sequence>
<accession>A0ABV1JEJ1</accession>